<sequence length="57" mass="6616">MLHKGIFNLKIMEPTDKNKPAPIVIIAIAVIVLMIIFYFILLMYFPNMFESLDMGKK</sequence>
<keyword evidence="1" id="KW-0472">Membrane</keyword>
<evidence type="ECO:0000313" key="3">
    <source>
        <dbReference type="Proteomes" id="UP000294419"/>
    </source>
</evidence>
<organism evidence="2 3">
    <name type="scientific">Chryseobacterium salivictor</name>
    <dbReference type="NCBI Taxonomy" id="2547600"/>
    <lineage>
        <taxon>Bacteria</taxon>
        <taxon>Pseudomonadati</taxon>
        <taxon>Bacteroidota</taxon>
        <taxon>Flavobacteriia</taxon>
        <taxon>Flavobacteriales</taxon>
        <taxon>Weeksellaceae</taxon>
        <taxon>Chryseobacterium group</taxon>
        <taxon>Chryseobacterium</taxon>
    </lineage>
</organism>
<protein>
    <submittedName>
        <fullName evidence="2">Uncharacterized protein</fullName>
    </submittedName>
</protein>
<reference evidence="2 3" key="1">
    <citation type="submission" date="2019-03" db="EMBL/GenBank/DDBJ databases">
        <authorList>
            <person name="Kim H."/>
            <person name="Yu S.-M."/>
        </authorList>
    </citation>
    <scope>NUCLEOTIDE SEQUENCE [LARGE SCALE GENOMIC DNA]</scope>
    <source>
        <strain evidence="2 3">NBC122</strain>
    </source>
</reference>
<keyword evidence="1" id="KW-1133">Transmembrane helix</keyword>
<name>A0A4V1AL79_9FLAO</name>
<gene>
    <name evidence="2" type="ORF">NBC122_02016</name>
</gene>
<dbReference type="AlphaFoldDB" id="A0A4V1AL79"/>
<evidence type="ECO:0000256" key="1">
    <source>
        <dbReference type="SAM" id="Phobius"/>
    </source>
</evidence>
<proteinExistence type="predicted"/>
<accession>A0A4V1AL79</accession>
<dbReference type="EMBL" id="CP037954">
    <property type="protein sequence ID" value="QBO58824.1"/>
    <property type="molecule type" value="Genomic_DNA"/>
</dbReference>
<evidence type="ECO:0000313" key="2">
    <source>
        <dbReference type="EMBL" id="QBO58824.1"/>
    </source>
</evidence>
<dbReference type="KEGG" id="csal:NBC122_02016"/>
<dbReference type="Proteomes" id="UP000294419">
    <property type="component" value="Chromosome"/>
</dbReference>
<keyword evidence="3" id="KW-1185">Reference proteome</keyword>
<keyword evidence="1" id="KW-0812">Transmembrane</keyword>
<feature type="transmembrane region" description="Helical" evidence="1">
    <location>
        <begin position="21"/>
        <end position="45"/>
    </location>
</feature>